<keyword evidence="1" id="KW-0175">Coiled coil</keyword>
<dbReference type="SUPFAM" id="SSF48452">
    <property type="entry name" value="TPR-like"/>
    <property type="match status" value="1"/>
</dbReference>
<dbReference type="InterPro" id="IPR032519">
    <property type="entry name" value="YbgF_tri"/>
</dbReference>
<organism evidence="3 4">
    <name type="scientific">Motilimonas cestriensis</name>
    <dbReference type="NCBI Taxonomy" id="2742685"/>
    <lineage>
        <taxon>Bacteria</taxon>
        <taxon>Pseudomonadati</taxon>
        <taxon>Pseudomonadota</taxon>
        <taxon>Gammaproteobacteria</taxon>
        <taxon>Alteromonadales</taxon>
        <taxon>Alteromonadales genera incertae sedis</taxon>
        <taxon>Motilimonas</taxon>
    </lineage>
</organism>
<protein>
    <recommendedName>
        <fullName evidence="1">Cell division coordinator CpoB</fullName>
    </recommendedName>
</protein>
<keyword evidence="1" id="KW-0732">Signal</keyword>
<feature type="domain" description="YbgF trimerisation" evidence="2">
    <location>
        <begin position="34"/>
        <end position="101"/>
    </location>
</feature>
<dbReference type="NCBIfam" id="TIGR02795">
    <property type="entry name" value="tol_pal_ybgF"/>
    <property type="match status" value="1"/>
</dbReference>
<feature type="coiled-coil region" evidence="1">
    <location>
        <begin position="59"/>
        <end position="100"/>
    </location>
</feature>
<dbReference type="RefSeq" id="WP_233054351.1">
    <property type="nucleotide sequence ID" value="NZ_JAIMJA010000023.1"/>
</dbReference>
<accession>A0ABS8WDZ3</accession>
<keyword evidence="1" id="KW-0132">Cell division</keyword>
<evidence type="ECO:0000256" key="1">
    <source>
        <dbReference type="HAMAP-Rule" id="MF_02066"/>
    </source>
</evidence>
<dbReference type="InterPro" id="IPR011990">
    <property type="entry name" value="TPR-like_helical_dom_sf"/>
</dbReference>
<dbReference type="Pfam" id="PF16331">
    <property type="entry name" value="TolA_bind_tri"/>
    <property type="match status" value="1"/>
</dbReference>
<comment type="subcellular location">
    <subcellularLocation>
        <location evidence="1">Periplasm</location>
    </subcellularLocation>
</comment>
<keyword evidence="1" id="KW-0574">Periplasm</keyword>
<comment type="similarity">
    <text evidence="1">Belongs to the CpoB family.</text>
</comment>
<keyword evidence="4" id="KW-1185">Reference proteome</keyword>
<dbReference type="Gene3D" id="1.25.40.10">
    <property type="entry name" value="Tetratricopeptide repeat domain"/>
    <property type="match status" value="1"/>
</dbReference>
<sequence precursor="true">MKTAISVAVLFTAVSTYAAAPVTDARNSGNKGDLETRLSTLERMIDARNQMQFDIQQQLNQLQREMNTLTGSMERQNHKIEQIQTRQRELYQEIDNKLSQPAVVEPVAAATESTAPVNEKSAYEDAVKLVLQDKQYDQAIVAFQGFISTYPDSSYGANAHYWLGQLLFNAEQREAAKKEFDIVARKYPDSNKRGEALLKSGIIAEYLGNKAEAISLYDQVLSDYPGSSSAKLAEPRVSALK</sequence>
<comment type="function">
    <text evidence="1">Mediates coordination of peptidoglycan synthesis and outer membrane constriction during cell division.</text>
</comment>
<dbReference type="InterPro" id="IPR019734">
    <property type="entry name" value="TPR_rpt"/>
</dbReference>
<dbReference type="InterPro" id="IPR014162">
    <property type="entry name" value="CpoB_C"/>
</dbReference>
<comment type="caution">
    <text evidence="3">The sequence shown here is derived from an EMBL/GenBank/DDBJ whole genome shotgun (WGS) entry which is preliminary data.</text>
</comment>
<reference evidence="3 4" key="1">
    <citation type="journal article" date="2022" name="Environ. Microbiol. Rep.">
        <title>Eco-phylogenetic analyses reveal divergent evolution of vitamin B12 metabolism in the marine bacterial family 'Psychromonadaceae'.</title>
        <authorList>
            <person name="Jin X."/>
            <person name="Yang Y."/>
            <person name="Cao H."/>
            <person name="Gao B."/>
            <person name="Zhao Z."/>
        </authorList>
    </citation>
    <scope>NUCLEOTIDE SEQUENCE [LARGE SCALE GENOMIC DNA]</scope>
    <source>
        <strain evidence="3 4">MKS20</strain>
    </source>
</reference>
<name>A0ABS8WDZ3_9GAMM</name>
<dbReference type="HAMAP" id="MF_02066">
    <property type="entry name" value="CpoB"/>
    <property type="match status" value="1"/>
</dbReference>
<feature type="chain" id="PRO_5044946898" description="Cell division coordinator CpoB" evidence="1">
    <location>
        <begin position="19"/>
        <end position="241"/>
    </location>
</feature>
<evidence type="ECO:0000259" key="2">
    <source>
        <dbReference type="Pfam" id="PF16331"/>
    </source>
</evidence>
<proteinExistence type="inferred from homology"/>
<dbReference type="Gene3D" id="1.20.5.110">
    <property type="match status" value="1"/>
</dbReference>
<evidence type="ECO:0000313" key="4">
    <source>
        <dbReference type="Proteomes" id="UP001201273"/>
    </source>
</evidence>
<evidence type="ECO:0000313" key="3">
    <source>
        <dbReference type="EMBL" id="MCE2596710.1"/>
    </source>
</evidence>
<dbReference type="Proteomes" id="UP001201273">
    <property type="component" value="Unassembled WGS sequence"/>
</dbReference>
<feature type="signal peptide" evidence="1">
    <location>
        <begin position="1"/>
        <end position="18"/>
    </location>
</feature>
<dbReference type="EMBL" id="JAIMJA010000023">
    <property type="protein sequence ID" value="MCE2596710.1"/>
    <property type="molecule type" value="Genomic_DNA"/>
</dbReference>
<dbReference type="InterPro" id="IPR034706">
    <property type="entry name" value="CpoB"/>
</dbReference>
<gene>
    <name evidence="3" type="primary">ybgF</name>
    <name evidence="1" type="synonym">cpoB</name>
    <name evidence="3" type="ORF">K6Y31_18130</name>
</gene>
<keyword evidence="1" id="KW-0131">Cell cycle</keyword>
<dbReference type="Pfam" id="PF13174">
    <property type="entry name" value="TPR_6"/>
    <property type="match status" value="3"/>
</dbReference>